<evidence type="ECO:0000256" key="11">
    <source>
        <dbReference type="ARBA" id="ARBA00023235"/>
    </source>
</evidence>
<comment type="function">
    <text evidence="15">Plays a critical role in recombination and DNA repair. Helps process Holliday junction intermediates to mature products by catalyzing branch migration. Has replication fork regression activity, unwinds stalled or blocked replication forks to make a HJ that can be resolved. Has a DNA unwinding activity characteristic of a DNA helicase with 3'-5' polarity.</text>
</comment>
<dbReference type="RefSeq" id="WP_116496429.1">
    <property type="nucleotide sequence ID" value="NZ_QENZ01000004.1"/>
</dbReference>
<dbReference type="GO" id="GO:0043138">
    <property type="term" value="F:3'-5' DNA helicase activity"/>
    <property type="evidence" value="ECO:0007669"/>
    <property type="project" value="UniProtKB-EC"/>
</dbReference>
<dbReference type="SUPFAM" id="SSF50249">
    <property type="entry name" value="Nucleic acid-binding proteins"/>
    <property type="match status" value="1"/>
</dbReference>
<dbReference type="GO" id="GO:0003677">
    <property type="term" value="F:DNA binding"/>
    <property type="evidence" value="ECO:0007669"/>
    <property type="project" value="UniProtKB-KW"/>
</dbReference>
<evidence type="ECO:0000313" key="18">
    <source>
        <dbReference type="EMBL" id="PVX50876.1"/>
    </source>
</evidence>
<keyword evidence="11" id="KW-0413">Isomerase</keyword>
<dbReference type="NCBIfam" id="NF008168">
    <property type="entry name" value="PRK10917.2-2"/>
    <property type="match status" value="1"/>
</dbReference>
<comment type="catalytic activity">
    <reaction evidence="12 15">
        <text>Couples ATP hydrolysis with the unwinding of duplex DNA by translocating in the 3'-5' direction.</text>
        <dbReference type="EC" id="5.6.2.4"/>
    </reaction>
</comment>
<dbReference type="Pfam" id="PF00271">
    <property type="entry name" value="Helicase_C"/>
    <property type="match status" value="1"/>
</dbReference>
<organism evidence="18 19">
    <name type="scientific">Balneicella halophila</name>
    <dbReference type="NCBI Taxonomy" id="1537566"/>
    <lineage>
        <taxon>Bacteria</taxon>
        <taxon>Pseudomonadati</taxon>
        <taxon>Bacteroidota</taxon>
        <taxon>Bacteroidia</taxon>
        <taxon>Bacteroidales</taxon>
        <taxon>Balneicellaceae</taxon>
        <taxon>Balneicella</taxon>
    </lineage>
</organism>
<evidence type="ECO:0000256" key="10">
    <source>
        <dbReference type="ARBA" id="ARBA00023204"/>
    </source>
</evidence>
<dbReference type="GO" id="GO:0005524">
    <property type="term" value="F:ATP binding"/>
    <property type="evidence" value="ECO:0007669"/>
    <property type="project" value="UniProtKB-KW"/>
</dbReference>
<evidence type="ECO:0000313" key="19">
    <source>
        <dbReference type="Proteomes" id="UP000251835"/>
    </source>
</evidence>
<evidence type="ECO:0000256" key="4">
    <source>
        <dbReference type="ARBA" id="ARBA00022763"/>
    </source>
</evidence>
<dbReference type="Pfam" id="PF17191">
    <property type="entry name" value="RecG_wedge"/>
    <property type="match status" value="1"/>
</dbReference>
<dbReference type="InterPro" id="IPR001650">
    <property type="entry name" value="Helicase_C-like"/>
</dbReference>
<evidence type="ECO:0000259" key="16">
    <source>
        <dbReference type="PROSITE" id="PS51192"/>
    </source>
</evidence>
<dbReference type="EMBL" id="QENZ01000004">
    <property type="protein sequence ID" value="PVX50876.1"/>
    <property type="molecule type" value="Genomic_DNA"/>
</dbReference>
<dbReference type="InterPro" id="IPR033454">
    <property type="entry name" value="RecG_wedge"/>
</dbReference>
<evidence type="ECO:0000256" key="2">
    <source>
        <dbReference type="ARBA" id="ARBA00017846"/>
    </source>
</evidence>
<keyword evidence="3 15" id="KW-0547">Nucleotide-binding</keyword>
<dbReference type="EC" id="5.6.2.4" evidence="13 15"/>
<keyword evidence="9 15" id="KW-0233">DNA recombination</keyword>
<dbReference type="InterPro" id="IPR012340">
    <property type="entry name" value="NA-bd_OB-fold"/>
</dbReference>
<dbReference type="InterPro" id="IPR027417">
    <property type="entry name" value="P-loop_NTPase"/>
</dbReference>
<feature type="domain" description="Helicase ATP-binding" evidence="16">
    <location>
        <begin position="284"/>
        <end position="446"/>
    </location>
</feature>
<sequence length="701" mass="80095">MSNFLENSLQYIKGIGPKRAKLLAEELNILSVKDLIEYFPYKHEDRSTFYKINEIASSQAYIQTKGIITSMHTVGEGRKKRLVAELRDETGSLELVWFKGVSWQQKNLKLNKPYVVYGKPALFGSHYNIAHPEMELLTQTKKKMTGALQAYYNTTEKLKQHYVNSKILSDAIGGILQEHYKEIPETLPTYLLEKYRLMGRQQAIMNIHFPENIKKLNQATYRLKFEELFYIQLGILKDKFEQSQDTIGYPFPKVGNYLNDFYHNHLPFDLTNAQKRVLKEIRKDLGSGRQMNRLLQGDVGSGKTIVALLAMLIAADNGYQSCLMAPTEILATQHYEGLSEYLRETNINVALLTGSTKKKDRKVLHEKLQDGSIHILIGTHALLEDVVQFKNLGFTVIDEQHRFGVAQRSKLWNKNHRAPHVLVMSATPIPRTLAMTVYGDLDVSVIDELPPGRKPIETKHIFDKNRNKLYQFIQKEIEKGRQIYVVYPMIKESEKLDYENLESGFETLSKVFPAPKYQLTMVHGQMKAAEKETAMQEFVSGKSQILVATTVIEVGVNVPNASMMLIESADRFGLSQLHQLRGRVGRGSEQSYCILITSYKLSNDSRTRMETMVQTNDGFEIAEVDMKLRGPGDIHGTQQSGVPFNLKIAHLTKDTAIMQYVREIALKILSKDSELKLPENALIQKQLRLQKLQNVDWSMIS</sequence>
<keyword evidence="10 15" id="KW-0234">DNA repair</keyword>
<dbReference type="GO" id="GO:0006281">
    <property type="term" value="P:DNA repair"/>
    <property type="evidence" value="ECO:0007669"/>
    <property type="project" value="UniProtKB-UniRule"/>
</dbReference>
<feature type="domain" description="Helicase C-terminal" evidence="17">
    <location>
        <begin position="465"/>
        <end position="632"/>
    </location>
</feature>
<comment type="catalytic activity">
    <reaction evidence="14 15">
        <text>ATP + H2O = ADP + phosphate + H(+)</text>
        <dbReference type="Rhea" id="RHEA:13065"/>
        <dbReference type="ChEBI" id="CHEBI:15377"/>
        <dbReference type="ChEBI" id="CHEBI:15378"/>
        <dbReference type="ChEBI" id="CHEBI:30616"/>
        <dbReference type="ChEBI" id="CHEBI:43474"/>
        <dbReference type="ChEBI" id="CHEBI:456216"/>
        <dbReference type="EC" id="5.6.2.4"/>
    </reaction>
</comment>
<proteinExistence type="inferred from homology"/>
<evidence type="ECO:0000256" key="7">
    <source>
        <dbReference type="ARBA" id="ARBA00022840"/>
    </source>
</evidence>
<reference evidence="18 19" key="1">
    <citation type="submission" date="2018-05" db="EMBL/GenBank/DDBJ databases">
        <title>Genomic Encyclopedia of Type Strains, Phase IV (KMG-IV): sequencing the most valuable type-strain genomes for metagenomic binning, comparative biology and taxonomic classification.</title>
        <authorList>
            <person name="Goeker M."/>
        </authorList>
    </citation>
    <scope>NUCLEOTIDE SEQUENCE [LARGE SCALE GENOMIC DNA]</scope>
    <source>
        <strain evidence="18 19">DSM 28579</strain>
    </source>
</reference>
<evidence type="ECO:0000256" key="5">
    <source>
        <dbReference type="ARBA" id="ARBA00022801"/>
    </source>
</evidence>
<dbReference type="SUPFAM" id="SSF52540">
    <property type="entry name" value="P-loop containing nucleoside triphosphate hydrolases"/>
    <property type="match status" value="2"/>
</dbReference>
<dbReference type="GO" id="GO:0006310">
    <property type="term" value="P:DNA recombination"/>
    <property type="evidence" value="ECO:0007669"/>
    <property type="project" value="UniProtKB-UniRule"/>
</dbReference>
<evidence type="ECO:0000256" key="1">
    <source>
        <dbReference type="ARBA" id="ARBA00007504"/>
    </source>
</evidence>
<dbReference type="PANTHER" id="PTHR47964">
    <property type="entry name" value="ATP-DEPENDENT DNA HELICASE HOMOLOG RECG, CHLOROPLASTIC"/>
    <property type="match status" value="1"/>
</dbReference>
<dbReference type="PROSITE" id="PS51194">
    <property type="entry name" value="HELICASE_CTER"/>
    <property type="match status" value="1"/>
</dbReference>
<evidence type="ECO:0000256" key="14">
    <source>
        <dbReference type="ARBA" id="ARBA00048988"/>
    </source>
</evidence>
<evidence type="ECO:0000256" key="12">
    <source>
        <dbReference type="ARBA" id="ARBA00034617"/>
    </source>
</evidence>
<dbReference type="InterPro" id="IPR047112">
    <property type="entry name" value="RecG/Mfd"/>
</dbReference>
<evidence type="ECO:0000256" key="6">
    <source>
        <dbReference type="ARBA" id="ARBA00022806"/>
    </source>
</evidence>
<keyword evidence="8" id="KW-0238">DNA-binding</keyword>
<evidence type="ECO:0000256" key="3">
    <source>
        <dbReference type="ARBA" id="ARBA00022741"/>
    </source>
</evidence>
<keyword evidence="19" id="KW-1185">Reference proteome</keyword>
<dbReference type="AlphaFoldDB" id="A0A7L4UPZ2"/>
<evidence type="ECO:0000256" key="13">
    <source>
        <dbReference type="ARBA" id="ARBA00034808"/>
    </source>
</evidence>
<comment type="similarity">
    <text evidence="1 15">Belongs to the helicase family. RecG subfamily.</text>
</comment>
<keyword evidence="4 15" id="KW-0227">DNA damage</keyword>
<dbReference type="NCBIfam" id="NF008165">
    <property type="entry name" value="PRK10917.1-3"/>
    <property type="match status" value="1"/>
</dbReference>
<name>A0A7L4UPZ2_BALHA</name>
<dbReference type="SMART" id="SM00487">
    <property type="entry name" value="DEXDc"/>
    <property type="match status" value="1"/>
</dbReference>
<dbReference type="Gene3D" id="3.40.50.300">
    <property type="entry name" value="P-loop containing nucleotide triphosphate hydrolases"/>
    <property type="match status" value="2"/>
</dbReference>
<dbReference type="CDD" id="cd17992">
    <property type="entry name" value="DEXHc_RecG"/>
    <property type="match status" value="1"/>
</dbReference>
<evidence type="ECO:0000256" key="9">
    <source>
        <dbReference type="ARBA" id="ARBA00023172"/>
    </source>
</evidence>
<dbReference type="InterPro" id="IPR014001">
    <property type="entry name" value="Helicase_ATP-bd"/>
</dbReference>
<dbReference type="Gene3D" id="2.40.50.140">
    <property type="entry name" value="Nucleic acid-binding proteins"/>
    <property type="match status" value="1"/>
</dbReference>
<dbReference type="InterPro" id="IPR045562">
    <property type="entry name" value="RecG_dom3_C"/>
</dbReference>
<protein>
    <recommendedName>
        <fullName evidence="2 15">ATP-dependent DNA helicase RecG</fullName>
        <ecNumber evidence="13 15">5.6.2.4</ecNumber>
    </recommendedName>
</protein>
<keyword evidence="7 15" id="KW-0067">ATP-binding</keyword>
<gene>
    <name evidence="18" type="ORF">C7377_1197</name>
</gene>
<evidence type="ECO:0000256" key="8">
    <source>
        <dbReference type="ARBA" id="ARBA00023125"/>
    </source>
</evidence>
<dbReference type="PROSITE" id="PS51192">
    <property type="entry name" value="HELICASE_ATP_BIND_1"/>
    <property type="match status" value="1"/>
</dbReference>
<keyword evidence="6 15" id="KW-0347">Helicase</keyword>
<dbReference type="Proteomes" id="UP000251835">
    <property type="component" value="Unassembled WGS sequence"/>
</dbReference>
<dbReference type="CDD" id="cd04488">
    <property type="entry name" value="RecG_wedge_OBF"/>
    <property type="match status" value="1"/>
</dbReference>
<keyword evidence="5 15" id="KW-0378">Hydrolase</keyword>
<dbReference type="Pfam" id="PF00270">
    <property type="entry name" value="DEAD"/>
    <property type="match status" value="1"/>
</dbReference>
<evidence type="ECO:0000256" key="15">
    <source>
        <dbReference type="RuleBase" id="RU363016"/>
    </source>
</evidence>
<evidence type="ECO:0000259" key="17">
    <source>
        <dbReference type="PROSITE" id="PS51194"/>
    </source>
</evidence>
<dbReference type="InterPro" id="IPR011545">
    <property type="entry name" value="DEAD/DEAH_box_helicase_dom"/>
</dbReference>
<dbReference type="Pfam" id="PF19833">
    <property type="entry name" value="RecG_dom3_C"/>
    <property type="match status" value="1"/>
</dbReference>
<dbReference type="OrthoDB" id="9804325at2"/>
<dbReference type="GO" id="GO:0016787">
    <property type="term" value="F:hydrolase activity"/>
    <property type="evidence" value="ECO:0007669"/>
    <property type="project" value="UniProtKB-KW"/>
</dbReference>
<dbReference type="NCBIfam" id="TIGR00643">
    <property type="entry name" value="recG"/>
    <property type="match status" value="1"/>
</dbReference>
<comment type="caution">
    <text evidence="18">The sequence shown here is derived from an EMBL/GenBank/DDBJ whole genome shotgun (WGS) entry which is preliminary data.</text>
</comment>
<accession>A0A7L4UPZ2</accession>
<dbReference type="SMART" id="SM00490">
    <property type="entry name" value="HELICc"/>
    <property type="match status" value="2"/>
</dbReference>
<dbReference type="PANTHER" id="PTHR47964:SF1">
    <property type="entry name" value="ATP-DEPENDENT DNA HELICASE HOMOLOG RECG, CHLOROPLASTIC"/>
    <property type="match status" value="1"/>
</dbReference>
<dbReference type="InterPro" id="IPR004609">
    <property type="entry name" value="ATP-dep_DNA_helicase_RecG"/>
</dbReference>